<dbReference type="AlphaFoldDB" id="A0A8E2IVQ5"/>
<organism evidence="1 2">
    <name type="scientific">Mycobacterium persicum</name>
    <dbReference type="NCBI Taxonomy" id="1487726"/>
    <lineage>
        <taxon>Bacteria</taxon>
        <taxon>Bacillati</taxon>
        <taxon>Actinomycetota</taxon>
        <taxon>Actinomycetes</taxon>
        <taxon>Mycobacteriales</taxon>
        <taxon>Mycobacteriaceae</taxon>
        <taxon>Mycobacterium</taxon>
    </lineage>
</organism>
<proteinExistence type="predicted"/>
<evidence type="ECO:0000313" key="2">
    <source>
        <dbReference type="Proteomes" id="UP000192335"/>
    </source>
</evidence>
<evidence type="ECO:0008006" key="3">
    <source>
        <dbReference type="Google" id="ProtNLM"/>
    </source>
</evidence>
<dbReference type="EMBL" id="MWQA01000001">
    <property type="protein sequence ID" value="ORC08819.1"/>
    <property type="molecule type" value="Genomic_DNA"/>
</dbReference>
<dbReference type="SUPFAM" id="SSF53335">
    <property type="entry name" value="S-adenosyl-L-methionine-dependent methyltransferases"/>
    <property type="match status" value="1"/>
</dbReference>
<gene>
    <name evidence="1" type="ORF">B4U45_21705</name>
</gene>
<reference evidence="1 2" key="1">
    <citation type="submission" date="2017-02" db="EMBL/GenBank/DDBJ databases">
        <title>Mycobacterium kansasii genomes.</title>
        <authorList>
            <person name="Borowka P."/>
            <person name="Strapagiel D."/>
            <person name="Marciniak B."/>
            <person name="Lach J."/>
            <person name="Bakula Z."/>
            <person name="Van Ingen J."/>
            <person name="Safianowska A."/>
            <person name="Brzostek A."/>
            <person name="Dziadek J."/>
            <person name="Jagielski T."/>
        </authorList>
    </citation>
    <scope>NUCLEOTIDE SEQUENCE [LARGE SCALE GENOMIC DNA]</scope>
    <source>
        <strain evidence="1 2">12MK</strain>
    </source>
</reference>
<dbReference type="Gene3D" id="3.40.50.150">
    <property type="entry name" value="Vaccinia Virus protein VP39"/>
    <property type="match status" value="1"/>
</dbReference>
<comment type="caution">
    <text evidence="1">The sequence shown here is derived from an EMBL/GenBank/DDBJ whole genome shotgun (WGS) entry which is preliminary data.</text>
</comment>
<dbReference type="InterPro" id="IPR029063">
    <property type="entry name" value="SAM-dependent_MTases_sf"/>
</dbReference>
<accession>A0A8E2IVQ5</accession>
<name>A0A8E2IVQ5_9MYCO</name>
<evidence type="ECO:0000313" key="1">
    <source>
        <dbReference type="EMBL" id="ORC08819.1"/>
    </source>
</evidence>
<dbReference type="CDD" id="cd02440">
    <property type="entry name" value="AdoMet_MTases"/>
    <property type="match status" value="1"/>
</dbReference>
<dbReference type="Proteomes" id="UP000192335">
    <property type="component" value="Unassembled WGS sequence"/>
</dbReference>
<dbReference type="Pfam" id="PF13489">
    <property type="entry name" value="Methyltransf_23"/>
    <property type="match status" value="1"/>
</dbReference>
<sequence>MDQRTDSPVGMGGDCDLAGDGCDRRIVLRRLEALARAIERARAPITRKSTMTQQSPDTTLFFREFCGKFETTGSVMPSTRYLARAMTRHLRRRGPAPIRVLDCGPGTGAFTDRIVDHLRPGDTLDVVEINDSFVRVLQRRFATEPRWQAASNFTNIHEVPFQYFDAAEPYDFIISSLPHSNFPAITVAEILHSYTRLLKPGGVLTYVEYLYLRQIRRTLSRGTQRARIRSVEQLMLSHMSEHEVAHENVLRNVPPARVHHLIAPADGTGGNTGRDWNTLSA</sequence>
<protein>
    <recommendedName>
        <fullName evidence="3">Demethylmenaquinone methyltransferase</fullName>
    </recommendedName>
</protein>